<keyword evidence="10" id="KW-1185">Reference proteome</keyword>
<evidence type="ECO:0000256" key="1">
    <source>
        <dbReference type="ARBA" id="ARBA00007277"/>
    </source>
</evidence>
<evidence type="ECO:0000313" key="10">
    <source>
        <dbReference type="Proteomes" id="UP001465153"/>
    </source>
</evidence>
<name>A0ABQ0A7K8_9GAMM</name>
<evidence type="ECO:0000256" key="2">
    <source>
        <dbReference type="ARBA" id="ARBA00012247"/>
    </source>
</evidence>
<dbReference type="EC" id="3.1.4.46" evidence="2"/>
<dbReference type="SUPFAM" id="SSF51695">
    <property type="entry name" value="PLC-like phosphodiesterases"/>
    <property type="match status" value="1"/>
</dbReference>
<feature type="signal peptide" evidence="7">
    <location>
        <begin position="1"/>
        <end position="22"/>
    </location>
</feature>
<evidence type="ECO:0000256" key="3">
    <source>
        <dbReference type="ARBA" id="ARBA00022729"/>
    </source>
</evidence>
<dbReference type="InterPro" id="IPR030395">
    <property type="entry name" value="GP_PDE_dom"/>
</dbReference>
<dbReference type="InterPro" id="IPR017946">
    <property type="entry name" value="PLC-like_Pdiesterase_TIM-brl"/>
</dbReference>
<evidence type="ECO:0000256" key="5">
    <source>
        <dbReference type="ARBA" id="ARBA00022801"/>
    </source>
</evidence>
<keyword evidence="3 7" id="KW-0732">Signal</keyword>
<dbReference type="Pfam" id="PF03009">
    <property type="entry name" value="GDPD"/>
    <property type="match status" value="1"/>
</dbReference>
<comment type="similarity">
    <text evidence="1">Belongs to the glycerophosphoryl diester phosphodiesterase family.</text>
</comment>
<evidence type="ECO:0000256" key="6">
    <source>
        <dbReference type="ARBA" id="ARBA00047512"/>
    </source>
</evidence>
<dbReference type="Gene3D" id="3.20.20.190">
    <property type="entry name" value="Phosphatidylinositol (PI) phosphodiesterase"/>
    <property type="match status" value="1"/>
</dbReference>
<accession>A0ABQ0A7K8</accession>
<comment type="caution">
    <text evidence="9">The sequence shown here is derived from an EMBL/GenBank/DDBJ whole genome shotgun (WGS) entry which is preliminary data.</text>
</comment>
<dbReference type="RefSeq" id="WP_353302218.1">
    <property type="nucleotide sequence ID" value="NZ_BAABWN010000004.1"/>
</dbReference>
<feature type="domain" description="GP-PDE" evidence="8">
    <location>
        <begin position="75"/>
        <end position="414"/>
    </location>
</feature>
<reference evidence="9 10" key="1">
    <citation type="submission" date="2024-04" db="EMBL/GenBank/DDBJ databases">
        <title>Draft genome sequence of Sessilibacter corallicola NBRC 116591.</title>
        <authorList>
            <person name="Miyakawa T."/>
            <person name="Kusuya Y."/>
            <person name="Miura T."/>
        </authorList>
    </citation>
    <scope>NUCLEOTIDE SEQUENCE [LARGE SCALE GENOMIC DNA]</scope>
    <source>
        <strain evidence="9 10">KU-00831-HH</strain>
    </source>
</reference>
<dbReference type="EMBL" id="BAABWN010000004">
    <property type="protein sequence ID" value="GAA6167621.1"/>
    <property type="molecule type" value="Genomic_DNA"/>
</dbReference>
<evidence type="ECO:0000256" key="7">
    <source>
        <dbReference type="SAM" id="SignalP"/>
    </source>
</evidence>
<gene>
    <name evidence="9" type="ORF">NBRC116591_14310</name>
</gene>
<dbReference type="PANTHER" id="PTHR43620">
    <property type="entry name" value="GLYCEROPHOSPHORYL DIESTER PHOSPHODIESTERASE"/>
    <property type="match status" value="1"/>
</dbReference>
<proteinExistence type="inferred from homology"/>
<comment type="catalytic activity">
    <reaction evidence="6">
        <text>a sn-glycero-3-phosphodiester + H2O = an alcohol + sn-glycerol 3-phosphate + H(+)</text>
        <dbReference type="Rhea" id="RHEA:12969"/>
        <dbReference type="ChEBI" id="CHEBI:15377"/>
        <dbReference type="ChEBI" id="CHEBI:15378"/>
        <dbReference type="ChEBI" id="CHEBI:30879"/>
        <dbReference type="ChEBI" id="CHEBI:57597"/>
        <dbReference type="ChEBI" id="CHEBI:83408"/>
        <dbReference type="EC" id="3.1.4.46"/>
    </reaction>
</comment>
<evidence type="ECO:0000259" key="8">
    <source>
        <dbReference type="PROSITE" id="PS51704"/>
    </source>
</evidence>
<keyword evidence="5" id="KW-0378">Hydrolase</keyword>
<dbReference type="Proteomes" id="UP001465153">
    <property type="component" value="Unassembled WGS sequence"/>
</dbReference>
<dbReference type="PROSITE" id="PS51704">
    <property type="entry name" value="GP_PDE"/>
    <property type="match status" value="1"/>
</dbReference>
<protein>
    <recommendedName>
        <fullName evidence="2">glycerophosphodiester phosphodiesterase</fullName>
        <ecNumber evidence="2">3.1.4.46</ecNumber>
    </recommendedName>
</protein>
<evidence type="ECO:0000256" key="4">
    <source>
        <dbReference type="ARBA" id="ARBA00022798"/>
    </source>
</evidence>
<evidence type="ECO:0000313" key="9">
    <source>
        <dbReference type="EMBL" id="GAA6167621.1"/>
    </source>
</evidence>
<feature type="chain" id="PRO_5046612087" description="glycerophosphodiester phosphodiesterase" evidence="7">
    <location>
        <begin position="23"/>
        <end position="437"/>
    </location>
</feature>
<dbReference type="PANTHER" id="PTHR43620:SF7">
    <property type="entry name" value="GLYCEROPHOSPHODIESTER PHOSPHODIESTERASE GDPD5-RELATED"/>
    <property type="match status" value="1"/>
</dbReference>
<keyword evidence="4" id="KW-0319">Glycerol metabolism</keyword>
<organism evidence="9 10">
    <name type="scientific">Sessilibacter corallicola</name>
    <dbReference type="NCBI Taxonomy" id="2904075"/>
    <lineage>
        <taxon>Bacteria</taxon>
        <taxon>Pseudomonadati</taxon>
        <taxon>Pseudomonadota</taxon>
        <taxon>Gammaproteobacteria</taxon>
        <taxon>Cellvibrionales</taxon>
        <taxon>Cellvibrionaceae</taxon>
        <taxon>Sessilibacter</taxon>
    </lineage>
</organism>
<sequence>MRTTKILVNLIPLLLVGFFSNAAVSEANREFNKSFKFKPTAQVGARPQFLIDGLPNGKLKRTLQRCENRRFVKTDFSIGHRGAPAQFPEHTKESYQAAATMGAGILECDVTFTSDGELVCRHDQCDLHTTTNIITTDLNNQCTVPWNADAPNPGSVKCCASDITLAQFKTLQGKMDSFDPNATTAEEFLGGVADWRTEYYDSRGQLMTHKESIALFKKLGRKFTPELKGPDRDANLQIEDVFGSQENYAQKMIDEYREAGVSPRKVFPQSFNLNDILYWIENEPRFAEQAVFLDGRYASGIDPNNAETFSPSMEELVSQGVEIIAPPIFMLLAVEDNGDIVPSVYAKEAKAAGLEIITWSLERSDIRQGSRTGVDGNGNITADFYYQFDVNPEIQTVNNDSDMYTVVDVLAQDVGVIGIFSDWPATVTYYANCMNLR</sequence>